<dbReference type="EMBL" id="GL433869">
    <property type="protein sequence ID" value="EFN51016.1"/>
    <property type="molecule type" value="Genomic_DNA"/>
</dbReference>
<sequence length="65" mass="6724">QGVTLPPAEPVVMPSTFGFVENAEKLNSRAAMLGFFLLLAIEGIAGKGILELAGITTGNGLGFEF</sequence>
<dbReference type="OrthoDB" id="542523at2759"/>
<evidence type="ECO:0000313" key="2">
    <source>
        <dbReference type="Proteomes" id="UP000008141"/>
    </source>
</evidence>
<gene>
    <name evidence="1" type="ORF">CHLNCDRAFT_28458</name>
</gene>
<proteinExistence type="predicted"/>
<dbReference type="KEGG" id="cvr:CHLNCDRAFT_28458"/>
<organism evidence="2">
    <name type="scientific">Chlorella variabilis</name>
    <name type="common">Green alga</name>
    <dbReference type="NCBI Taxonomy" id="554065"/>
    <lineage>
        <taxon>Eukaryota</taxon>
        <taxon>Viridiplantae</taxon>
        <taxon>Chlorophyta</taxon>
        <taxon>core chlorophytes</taxon>
        <taxon>Trebouxiophyceae</taxon>
        <taxon>Chlorellales</taxon>
        <taxon>Chlorellaceae</taxon>
        <taxon>Chlorella clade</taxon>
        <taxon>Chlorella</taxon>
    </lineage>
</organism>
<dbReference type="GeneID" id="17350457"/>
<dbReference type="Proteomes" id="UP000008141">
    <property type="component" value="Unassembled WGS sequence"/>
</dbReference>
<name>E1ZT50_CHLVA</name>
<reference evidence="1 2" key="1">
    <citation type="journal article" date="2010" name="Plant Cell">
        <title>The Chlorella variabilis NC64A genome reveals adaptation to photosymbiosis, coevolution with viruses, and cryptic sex.</title>
        <authorList>
            <person name="Blanc G."/>
            <person name="Duncan G."/>
            <person name="Agarkova I."/>
            <person name="Borodovsky M."/>
            <person name="Gurnon J."/>
            <person name="Kuo A."/>
            <person name="Lindquist E."/>
            <person name="Lucas S."/>
            <person name="Pangilinan J."/>
            <person name="Polle J."/>
            <person name="Salamov A."/>
            <person name="Terry A."/>
            <person name="Yamada T."/>
            <person name="Dunigan D.D."/>
            <person name="Grigoriev I.V."/>
            <person name="Claverie J.M."/>
            <person name="Van Etten J.L."/>
        </authorList>
    </citation>
    <scope>NUCLEOTIDE SEQUENCE [LARGE SCALE GENOMIC DNA]</scope>
    <source>
        <strain evidence="1 2">NC64A</strain>
    </source>
</reference>
<dbReference type="STRING" id="554065.E1ZT50"/>
<feature type="non-terminal residue" evidence="1">
    <location>
        <position position="1"/>
    </location>
</feature>
<dbReference type="AlphaFoldDB" id="E1ZT50"/>
<accession>E1ZT50</accession>
<dbReference type="RefSeq" id="XP_005843118.1">
    <property type="nucleotide sequence ID" value="XM_005843056.1"/>
</dbReference>
<dbReference type="FunCoup" id="E1ZT50">
    <property type="interactions" value="401"/>
</dbReference>
<protein>
    <recommendedName>
        <fullName evidence="3">High light inducible protein</fullName>
    </recommendedName>
</protein>
<keyword evidence="2" id="KW-1185">Reference proteome</keyword>
<evidence type="ECO:0008006" key="3">
    <source>
        <dbReference type="Google" id="ProtNLM"/>
    </source>
</evidence>
<dbReference type="SUPFAM" id="SSF103511">
    <property type="entry name" value="Chlorophyll a-b binding protein"/>
    <property type="match status" value="1"/>
</dbReference>
<evidence type="ECO:0000313" key="1">
    <source>
        <dbReference type="EMBL" id="EFN51016.1"/>
    </source>
</evidence>
<dbReference type="InParanoid" id="E1ZT50"/>